<dbReference type="SUPFAM" id="SSF51735">
    <property type="entry name" value="NAD(P)-binding Rossmann-fold domains"/>
    <property type="match status" value="1"/>
</dbReference>
<name>A0AAE3V999_9FIRM</name>
<evidence type="ECO:0000313" key="6">
    <source>
        <dbReference type="EMBL" id="MDQ0152129.1"/>
    </source>
</evidence>
<dbReference type="PANTHER" id="PTHR43401:SF2">
    <property type="entry name" value="L-THREONINE 3-DEHYDROGENASE"/>
    <property type="match status" value="1"/>
</dbReference>
<dbReference type="InterPro" id="IPR020843">
    <property type="entry name" value="ER"/>
</dbReference>
<dbReference type="EMBL" id="JAUSTO010000004">
    <property type="protein sequence ID" value="MDQ0152129.1"/>
    <property type="molecule type" value="Genomic_DNA"/>
</dbReference>
<keyword evidence="2 4" id="KW-0862">Zinc</keyword>
<dbReference type="InterPro" id="IPR013154">
    <property type="entry name" value="ADH-like_N"/>
</dbReference>
<dbReference type="Gene3D" id="3.40.50.720">
    <property type="entry name" value="NAD(P)-binding Rossmann-like Domain"/>
    <property type="match status" value="1"/>
</dbReference>
<proteinExistence type="inferred from homology"/>
<dbReference type="PANTHER" id="PTHR43401">
    <property type="entry name" value="L-THREONINE 3-DEHYDROGENASE"/>
    <property type="match status" value="1"/>
</dbReference>
<dbReference type="InterPro" id="IPR013149">
    <property type="entry name" value="ADH-like_C"/>
</dbReference>
<keyword evidence="7" id="KW-1185">Reference proteome</keyword>
<keyword evidence="3 6" id="KW-0560">Oxidoreductase</keyword>
<evidence type="ECO:0000256" key="1">
    <source>
        <dbReference type="ARBA" id="ARBA00022723"/>
    </source>
</evidence>
<protein>
    <submittedName>
        <fullName evidence="6">L-gulonate 5-dehydrogenase</fullName>
        <ecNumber evidence="6">1.1.1.380</ecNumber>
    </submittedName>
</protein>
<accession>A0AAE3V999</accession>
<dbReference type="InterPro" id="IPR002328">
    <property type="entry name" value="ADH_Zn_CS"/>
</dbReference>
<dbReference type="InterPro" id="IPR011032">
    <property type="entry name" value="GroES-like_sf"/>
</dbReference>
<comment type="cofactor">
    <cofactor evidence="4">
        <name>Zn(2+)</name>
        <dbReference type="ChEBI" id="CHEBI:29105"/>
    </cofactor>
</comment>
<dbReference type="EC" id="1.1.1.380" evidence="6"/>
<comment type="caution">
    <text evidence="6">The sequence shown here is derived from an EMBL/GenBank/DDBJ whole genome shotgun (WGS) entry which is preliminary data.</text>
</comment>
<dbReference type="GO" id="GO:0008270">
    <property type="term" value="F:zinc ion binding"/>
    <property type="evidence" value="ECO:0007669"/>
    <property type="project" value="InterPro"/>
</dbReference>
<reference evidence="6" key="1">
    <citation type="submission" date="2023-07" db="EMBL/GenBank/DDBJ databases">
        <title>Genomic Encyclopedia of Type Strains, Phase IV (KMG-IV): sequencing the most valuable type-strain genomes for metagenomic binning, comparative biology and taxonomic classification.</title>
        <authorList>
            <person name="Goeker M."/>
        </authorList>
    </citation>
    <scope>NUCLEOTIDE SEQUENCE</scope>
    <source>
        <strain evidence="6">DSM 19659</strain>
    </source>
</reference>
<evidence type="ECO:0000256" key="3">
    <source>
        <dbReference type="ARBA" id="ARBA00023002"/>
    </source>
</evidence>
<gene>
    <name evidence="6" type="ORF">J2S20_000814</name>
</gene>
<comment type="similarity">
    <text evidence="4">Belongs to the zinc-containing alcohol dehydrogenase family.</text>
</comment>
<dbReference type="InterPro" id="IPR050129">
    <property type="entry name" value="Zn_alcohol_dh"/>
</dbReference>
<dbReference type="PROSITE" id="PS00059">
    <property type="entry name" value="ADH_ZINC"/>
    <property type="match status" value="1"/>
</dbReference>
<evidence type="ECO:0000313" key="7">
    <source>
        <dbReference type="Proteomes" id="UP001241537"/>
    </source>
</evidence>
<keyword evidence="1 4" id="KW-0479">Metal-binding</keyword>
<evidence type="ECO:0000256" key="4">
    <source>
        <dbReference type="RuleBase" id="RU361277"/>
    </source>
</evidence>
<evidence type="ECO:0000256" key="2">
    <source>
        <dbReference type="ARBA" id="ARBA00022833"/>
    </source>
</evidence>
<organism evidence="6 7">
    <name type="scientific">Moryella indoligenes</name>
    <dbReference type="NCBI Taxonomy" id="371674"/>
    <lineage>
        <taxon>Bacteria</taxon>
        <taxon>Bacillati</taxon>
        <taxon>Bacillota</taxon>
        <taxon>Clostridia</taxon>
        <taxon>Lachnospirales</taxon>
        <taxon>Lachnospiraceae</taxon>
        <taxon>Moryella</taxon>
    </lineage>
</organism>
<sequence>MKAVRIMRPGELRVVDETKPVLDGENNVLIRMTAAGICGSDVGIYHGTNAAATYPRIIGHEIVGMVEETGAGVTAVHKGDRVIVDQVTACGHCYACRKGRPNVCGNLKVRGVHIDGGYRQWIAVPEDKCYLLPDSISDTDAIMIEPTTIAIQSCSRAELSEEDTLLLIGVGALGSSILKIARLHCKNIIVADVVEEKLDEALERGARWKVNIAREDLEAKVREYTDGYGATVTIDAACTKDSLMNALKCTGNAGRVVTMGFSVADTVVNQFVITSKELDVRGSRLQNRKFGEAIELLKSGQIDLNGAVSHTFKLTDAQKAFDFIDSRDPSIRKIALTFEDLD</sequence>
<dbReference type="Gene3D" id="3.90.180.10">
    <property type="entry name" value="Medium-chain alcohol dehydrogenases, catalytic domain"/>
    <property type="match status" value="1"/>
</dbReference>
<dbReference type="GO" id="GO:0016491">
    <property type="term" value="F:oxidoreductase activity"/>
    <property type="evidence" value="ECO:0007669"/>
    <property type="project" value="UniProtKB-KW"/>
</dbReference>
<dbReference type="RefSeq" id="WP_307253473.1">
    <property type="nucleotide sequence ID" value="NZ_JAUSTO010000004.1"/>
</dbReference>
<evidence type="ECO:0000259" key="5">
    <source>
        <dbReference type="SMART" id="SM00829"/>
    </source>
</evidence>
<dbReference type="Pfam" id="PF08240">
    <property type="entry name" value="ADH_N"/>
    <property type="match status" value="1"/>
</dbReference>
<dbReference type="InterPro" id="IPR036291">
    <property type="entry name" value="NAD(P)-bd_dom_sf"/>
</dbReference>
<dbReference type="AlphaFoldDB" id="A0AAE3V999"/>
<dbReference type="SUPFAM" id="SSF50129">
    <property type="entry name" value="GroES-like"/>
    <property type="match status" value="1"/>
</dbReference>
<dbReference type="Proteomes" id="UP001241537">
    <property type="component" value="Unassembled WGS sequence"/>
</dbReference>
<dbReference type="SMART" id="SM00829">
    <property type="entry name" value="PKS_ER"/>
    <property type="match status" value="1"/>
</dbReference>
<feature type="domain" description="Enoyl reductase (ER)" evidence="5">
    <location>
        <begin position="10"/>
        <end position="336"/>
    </location>
</feature>
<dbReference type="Pfam" id="PF00107">
    <property type="entry name" value="ADH_zinc_N"/>
    <property type="match status" value="1"/>
</dbReference>